<feature type="region of interest" description="Disordered" evidence="1">
    <location>
        <begin position="81"/>
        <end position="127"/>
    </location>
</feature>
<keyword evidence="3" id="KW-1185">Reference proteome</keyword>
<feature type="region of interest" description="Disordered" evidence="1">
    <location>
        <begin position="379"/>
        <end position="430"/>
    </location>
</feature>
<accession>A0A8S3RS33</accession>
<feature type="compositionally biased region" description="Polar residues" evidence="1">
    <location>
        <begin position="448"/>
        <end position="473"/>
    </location>
</feature>
<dbReference type="OrthoDB" id="6135612at2759"/>
<organism evidence="2 3">
    <name type="scientific">Mytilus edulis</name>
    <name type="common">Blue mussel</name>
    <dbReference type="NCBI Taxonomy" id="6550"/>
    <lineage>
        <taxon>Eukaryota</taxon>
        <taxon>Metazoa</taxon>
        <taxon>Spiralia</taxon>
        <taxon>Lophotrochozoa</taxon>
        <taxon>Mollusca</taxon>
        <taxon>Bivalvia</taxon>
        <taxon>Autobranchia</taxon>
        <taxon>Pteriomorphia</taxon>
        <taxon>Mytilida</taxon>
        <taxon>Mytiloidea</taxon>
        <taxon>Mytilidae</taxon>
        <taxon>Mytilinae</taxon>
        <taxon>Mytilus</taxon>
    </lineage>
</organism>
<evidence type="ECO:0000256" key="1">
    <source>
        <dbReference type="SAM" id="MobiDB-lite"/>
    </source>
</evidence>
<feature type="compositionally biased region" description="Polar residues" evidence="1">
    <location>
        <begin position="147"/>
        <end position="165"/>
    </location>
</feature>
<feature type="compositionally biased region" description="Polar residues" evidence="1">
    <location>
        <begin position="214"/>
        <end position="234"/>
    </location>
</feature>
<feature type="compositionally biased region" description="Low complexity" evidence="1">
    <location>
        <begin position="411"/>
        <end position="422"/>
    </location>
</feature>
<protein>
    <submittedName>
        <fullName evidence="2">Uncharacterized protein</fullName>
    </submittedName>
</protein>
<dbReference type="SUPFAM" id="SSF52200">
    <property type="entry name" value="Toll/Interleukin receptor TIR domain"/>
    <property type="match status" value="1"/>
</dbReference>
<dbReference type="EMBL" id="CAJPWZ010001248">
    <property type="protein sequence ID" value="CAG2210935.1"/>
    <property type="molecule type" value="Genomic_DNA"/>
</dbReference>
<evidence type="ECO:0000313" key="2">
    <source>
        <dbReference type="EMBL" id="CAG2210935.1"/>
    </source>
</evidence>
<gene>
    <name evidence="2" type="ORF">MEDL_24994</name>
</gene>
<feature type="compositionally biased region" description="Low complexity" evidence="1">
    <location>
        <begin position="490"/>
        <end position="504"/>
    </location>
</feature>
<comment type="caution">
    <text evidence="2">The sequence shown here is derived from an EMBL/GenBank/DDBJ whole genome shotgun (WGS) entry which is preliminary data.</text>
</comment>
<dbReference type="AlphaFoldDB" id="A0A8S3RS33"/>
<feature type="compositionally biased region" description="Polar residues" evidence="1">
    <location>
        <begin position="92"/>
        <end position="102"/>
    </location>
</feature>
<name>A0A8S3RS33_MYTED</name>
<feature type="compositionally biased region" description="Low complexity" evidence="1">
    <location>
        <begin position="381"/>
        <end position="397"/>
    </location>
</feature>
<feature type="region of interest" description="Disordered" evidence="1">
    <location>
        <begin position="187"/>
        <end position="254"/>
    </location>
</feature>
<feature type="region of interest" description="Disordered" evidence="1">
    <location>
        <begin position="291"/>
        <end position="314"/>
    </location>
</feature>
<sequence>MTVTVSANLNKLILHNGLSYMQHAYPETVDILVLVCLERIAIYISGTANDASGSAGFFESTEIIEQEEKSSVERTFHRSEGHLSDHHPVFSGSDSEQGISSGTSGGDNCVNHNASQNNDPEDHGDVISPQTVLKKANDLGDNHVSSHHASLQENHLTNPSNSRQLVDNSKLDSCLADQSQQKYASLNFEERSQKDSTMPNNDKDLLTENEFDGQKSTEIQSVQKEIDTNQNQKRPSLEFDQSDLTVDNEAHGPPERRLSEILTMYDDSQLPTTPATPSDGRRFTYMYEGSKDSSSSFSSQHSIETDAAPLGPHGRMSEFSALNVREEETSMCTNSDSLMSSSQVLIEHNISQSAQTQNTHSVSPVHDIIQSQVVEVENLASHTSQPQNQTTSQPLQPCISSTNVPEPSPQLPSLLPETSLPPAGTTSCISDLNIENTNQNIVNEQNPILRTNGNNLDPGQGQSDNDPTSTESVVNDERTESTSEYGTMTSSSDNLSHSLDDQSNTDNVNVTPEVQEVIGSISDINPECKTSLPMADAEPTTGTDKSVTDLVDTASGLNDEKAITDAVILHAEDDRELVLELIQNMETEFPELKLNLKIFEELNVGKSMFASAPLLFGTCRFLFVFVTKAFAKDDLPRFVNEILLMETITFKDKSSRLIPVLKDECYLPELGPLIPLKYNRYLEGKSRGKKDSGFLRGFKRLVENGRINYLTS</sequence>
<dbReference type="Gene3D" id="3.40.50.10140">
    <property type="entry name" value="Toll/interleukin-1 receptor homology (TIR) domain"/>
    <property type="match status" value="1"/>
</dbReference>
<dbReference type="Proteomes" id="UP000683360">
    <property type="component" value="Unassembled WGS sequence"/>
</dbReference>
<proteinExistence type="predicted"/>
<reference evidence="2" key="1">
    <citation type="submission" date="2021-03" db="EMBL/GenBank/DDBJ databases">
        <authorList>
            <person name="Bekaert M."/>
        </authorList>
    </citation>
    <scope>NUCLEOTIDE SEQUENCE</scope>
</reference>
<evidence type="ECO:0000313" key="3">
    <source>
        <dbReference type="Proteomes" id="UP000683360"/>
    </source>
</evidence>
<feature type="region of interest" description="Disordered" evidence="1">
    <location>
        <begin position="140"/>
        <end position="165"/>
    </location>
</feature>
<feature type="region of interest" description="Disordered" evidence="1">
    <location>
        <begin position="448"/>
        <end position="508"/>
    </location>
</feature>
<feature type="compositionally biased region" description="Low complexity" evidence="1">
    <location>
        <begin position="292"/>
        <end position="302"/>
    </location>
</feature>
<dbReference type="InterPro" id="IPR035897">
    <property type="entry name" value="Toll_tir_struct_dom_sf"/>
</dbReference>